<dbReference type="HOGENOM" id="CLU_149616_0_0_1"/>
<evidence type="ECO:0000256" key="3">
    <source>
        <dbReference type="ARBA" id="ARBA00022833"/>
    </source>
</evidence>
<evidence type="ECO:0000313" key="6">
    <source>
        <dbReference type="EMBL" id="AAU44154.1"/>
    </source>
</evidence>
<proteinExistence type="predicted"/>
<dbReference type="GO" id="GO:0008270">
    <property type="term" value="F:zinc ion binding"/>
    <property type="evidence" value="ECO:0007669"/>
    <property type="project" value="UniProtKB-KW"/>
</dbReference>
<feature type="compositionally biased region" description="Acidic residues" evidence="4">
    <location>
        <begin position="1"/>
        <end position="31"/>
    </location>
</feature>
<organism evidence="6 7">
    <name type="scientific">Oryza sativa subsp. japonica</name>
    <name type="common">Rice</name>
    <dbReference type="NCBI Taxonomy" id="39947"/>
    <lineage>
        <taxon>Eukaryota</taxon>
        <taxon>Viridiplantae</taxon>
        <taxon>Streptophyta</taxon>
        <taxon>Embryophyta</taxon>
        <taxon>Tracheophyta</taxon>
        <taxon>Spermatophyta</taxon>
        <taxon>Magnoliopsida</taxon>
        <taxon>Liliopsida</taxon>
        <taxon>Poales</taxon>
        <taxon>Poaceae</taxon>
        <taxon>BOP clade</taxon>
        <taxon>Oryzoideae</taxon>
        <taxon>Oryzeae</taxon>
        <taxon>Oryzinae</taxon>
        <taxon>Oryza</taxon>
        <taxon>Oryza sativa</taxon>
    </lineage>
</organism>
<name>Q65XP8_ORYSJ</name>
<dbReference type="Gene3D" id="3.30.40.10">
    <property type="entry name" value="Zinc/RING finger domain, C3HC4 (zinc finger)"/>
    <property type="match status" value="1"/>
</dbReference>
<sequence>MSEEEEDDNGGGEEEESQRETAVVEEEEEESTGVHVGEAEMAASEEQAPPSSSRRAFVTVADADALECGVCRLPLRPPVFQCEDGHVVCSPCRDKLAAAAAAAVRCHVCGGGGYRRCHALERLVDAIRVACPHAAHVCATPRPRRAPPRRCGFVGSTAALVDHFAAAHRWPCAWASEAVSVLLRDGLNFLRVVDLRRPGDASHHRLVMLNVTREALGRAISVLCIHPLAAAAAAKTMQCELELFVPLNGDDGVDGGQLRRRHYQKSEFPLGCGDLADHKTTFKFVVPRCVVGDDDEGGIRIRVRII</sequence>
<reference evidence="7" key="2">
    <citation type="journal article" date="2008" name="Nucleic Acids Res.">
        <title>The rice annotation project database (RAP-DB): 2008 update.</title>
        <authorList>
            <consortium name="The rice annotation project (RAP)"/>
        </authorList>
    </citation>
    <scope>GENOME REANNOTATION</scope>
    <source>
        <strain evidence="7">cv. Nipponbare</strain>
    </source>
</reference>
<feature type="domain" description="E3 ubiquitin-protein ligase Sina-like RING finger" evidence="5">
    <location>
        <begin position="68"/>
        <end position="98"/>
    </location>
</feature>
<dbReference type="PANTHER" id="PTHR10315">
    <property type="entry name" value="E3 UBIQUITIN PROTEIN LIGASE SIAH"/>
    <property type="match status" value="1"/>
</dbReference>
<keyword evidence="1" id="KW-0479">Metal-binding</keyword>
<dbReference type="EMBL" id="AC093493">
    <property type="protein sequence ID" value="AAU44154.1"/>
    <property type="molecule type" value="Genomic_DNA"/>
</dbReference>
<evidence type="ECO:0000259" key="5">
    <source>
        <dbReference type="Pfam" id="PF21362"/>
    </source>
</evidence>
<protein>
    <recommendedName>
        <fullName evidence="5">E3 ubiquitin-protein ligase Sina-like RING finger domain-containing protein</fullName>
    </recommendedName>
</protein>
<evidence type="ECO:0000256" key="2">
    <source>
        <dbReference type="ARBA" id="ARBA00022771"/>
    </source>
</evidence>
<dbReference type="InterPro" id="IPR052088">
    <property type="entry name" value="E3_ubiquitin-ligase_SINA"/>
</dbReference>
<dbReference type="InterPro" id="IPR013083">
    <property type="entry name" value="Znf_RING/FYVE/PHD"/>
</dbReference>
<dbReference type="InterPro" id="IPR049548">
    <property type="entry name" value="Sina-like_RING"/>
</dbReference>
<gene>
    <name evidence="6" type="primary">OSJNBa0072C16.13</name>
</gene>
<keyword evidence="3" id="KW-0862">Zinc</keyword>
<feature type="region of interest" description="Disordered" evidence="4">
    <location>
        <begin position="1"/>
        <end position="55"/>
    </location>
</feature>
<keyword evidence="2" id="KW-0863">Zinc-finger</keyword>
<dbReference type="Pfam" id="PF21362">
    <property type="entry name" value="Sina_RING"/>
    <property type="match status" value="1"/>
</dbReference>
<dbReference type="CDD" id="cd16571">
    <property type="entry name" value="RING-HC_SIAHs"/>
    <property type="match status" value="1"/>
</dbReference>
<dbReference type="AlphaFoldDB" id="Q65XP8"/>
<reference evidence="7" key="1">
    <citation type="journal article" date="2005" name="Nature">
        <title>The map-based sequence of the rice genome.</title>
        <authorList>
            <consortium name="International rice genome sequencing project (IRGSP)"/>
            <person name="Matsumoto T."/>
            <person name="Wu J."/>
            <person name="Kanamori H."/>
            <person name="Katayose Y."/>
            <person name="Fujisawa M."/>
            <person name="Namiki N."/>
            <person name="Mizuno H."/>
            <person name="Yamamoto K."/>
            <person name="Antonio B.A."/>
            <person name="Baba T."/>
            <person name="Sakata K."/>
            <person name="Nagamura Y."/>
            <person name="Aoki H."/>
            <person name="Arikawa K."/>
            <person name="Arita K."/>
            <person name="Bito T."/>
            <person name="Chiden Y."/>
            <person name="Fujitsuka N."/>
            <person name="Fukunaka R."/>
            <person name="Hamada M."/>
            <person name="Harada C."/>
            <person name="Hayashi A."/>
            <person name="Hijishita S."/>
            <person name="Honda M."/>
            <person name="Hosokawa S."/>
            <person name="Ichikawa Y."/>
            <person name="Idonuma A."/>
            <person name="Iijima M."/>
            <person name="Ikeda M."/>
            <person name="Ikeno M."/>
            <person name="Ito K."/>
            <person name="Ito S."/>
            <person name="Ito T."/>
            <person name="Ito Y."/>
            <person name="Ito Y."/>
            <person name="Iwabuchi A."/>
            <person name="Kamiya K."/>
            <person name="Karasawa W."/>
            <person name="Kurita K."/>
            <person name="Katagiri S."/>
            <person name="Kikuta A."/>
            <person name="Kobayashi H."/>
            <person name="Kobayashi N."/>
            <person name="Machita K."/>
            <person name="Maehara T."/>
            <person name="Masukawa M."/>
            <person name="Mizubayashi T."/>
            <person name="Mukai Y."/>
            <person name="Nagasaki H."/>
            <person name="Nagata Y."/>
            <person name="Naito S."/>
            <person name="Nakashima M."/>
            <person name="Nakama Y."/>
            <person name="Nakamichi Y."/>
            <person name="Nakamura M."/>
            <person name="Meguro A."/>
            <person name="Negishi M."/>
            <person name="Ohta I."/>
            <person name="Ohta T."/>
            <person name="Okamoto M."/>
            <person name="Ono N."/>
            <person name="Saji S."/>
            <person name="Sakaguchi M."/>
            <person name="Sakai K."/>
            <person name="Shibata M."/>
            <person name="Shimokawa T."/>
            <person name="Song J."/>
            <person name="Takazaki Y."/>
            <person name="Terasawa K."/>
            <person name="Tsugane M."/>
            <person name="Tsuji K."/>
            <person name="Ueda S."/>
            <person name="Waki K."/>
            <person name="Yamagata H."/>
            <person name="Yamamoto M."/>
            <person name="Yamamoto S."/>
            <person name="Yamane H."/>
            <person name="Yoshiki S."/>
            <person name="Yoshihara R."/>
            <person name="Yukawa K."/>
            <person name="Zhong H."/>
            <person name="Yano M."/>
            <person name="Yuan Q."/>
            <person name="Ouyang S."/>
            <person name="Liu J."/>
            <person name="Jones K.M."/>
            <person name="Gansberger K."/>
            <person name="Moffat K."/>
            <person name="Hill J."/>
            <person name="Bera J."/>
            <person name="Fadrosh D."/>
            <person name="Jin S."/>
            <person name="Johri S."/>
            <person name="Kim M."/>
            <person name="Overton L."/>
            <person name="Reardon M."/>
            <person name="Tsitrin T."/>
            <person name="Vuong H."/>
            <person name="Weaver B."/>
            <person name="Ciecko A."/>
            <person name="Tallon L."/>
            <person name="Jackson J."/>
            <person name="Pai G."/>
            <person name="Aken S.V."/>
            <person name="Utterback T."/>
            <person name="Reidmuller S."/>
            <person name="Feldblyum T."/>
            <person name="Hsiao J."/>
            <person name="Zismann V."/>
            <person name="Iobst S."/>
            <person name="de Vazeille A.R."/>
            <person name="Buell C.R."/>
            <person name="Ying K."/>
            <person name="Li Y."/>
            <person name="Lu T."/>
            <person name="Huang Y."/>
            <person name="Zhao Q."/>
            <person name="Feng Q."/>
            <person name="Zhang L."/>
            <person name="Zhu J."/>
            <person name="Weng Q."/>
            <person name="Mu J."/>
            <person name="Lu Y."/>
            <person name="Fan D."/>
            <person name="Liu Y."/>
            <person name="Guan J."/>
            <person name="Zhang Y."/>
            <person name="Yu S."/>
            <person name="Liu X."/>
            <person name="Zhang Y."/>
            <person name="Hong G."/>
            <person name="Han B."/>
            <person name="Choisne N."/>
            <person name="Demange N."/>
            <person name="Orjeda G."/>
            <person name="Samain S."/>
            <person name="Cattolico L."/>
            <person name="Pelletier E."/>
            <person name="Couloux A."/>
            <person name="Segurens B."/>
            <person name="Wincker P."/>
            <person name="D'Hont A."/>
            <person name="Scarpelli C."/>
            <person name="Weissenbach J."/>
            <person name="Salanoubat M."/>
            <person name="Quetier F."/>
            <person name="Yu Y."/>
            <person name="Kim H.R."/>
            <person name="Rambo T."/>
            <person name="Currie J."/>
            <person name="Collura K."/>
            <person name="Luo M."/>
            <person name="Yang T."/>
            <person name="Ammiraju J.S.S."/>
            <person name="Engler F."/>
            <person name="Soderlund C."/>
            <person name="Wing R.A."/>
            <person name="Palmer L.E."/>
            <person name="de la Bastide M."/>
            <person name="Spiegel L."/>
            <person name="Nascimento L."/>
            <person name="Zutavern T."/>
            <person name="O'Shaughnessy A."/>
            <person name="Dike S."/>
            <person name="Dedhia N."/>
            <person name="Preston R."/>
            <person name="Balija V."/>
            <person name="McCombie W.R."/>
            <person name="Chow T."/>
            <person name="Chen H."/>
            <person name="Chung M."/>
            <person name="Chen C."/>
            <person name="Shaw J."/>
            <person name="Wu H."/>
            <person name="Hsiao K."/>
            <person name="Chao Y."/>
            <person name="Chu M."/>
            <person name="Cheng C."/>
            <person name="Hour A."/>
            <person name="Lee P."/>
            <person name="Lin S."/>
            <person name="Lin Y."/>
            <person name="Liou J."/>
            <person name="Liu S."/>
            <person name="Hsing Y."/>
            <person name="Raghuvanshi S."/>
            <person name="Mohanty A."/>
            <person name="Bharti A.K."/>
            <person name="Gaur A."/>
            <person name="Gupta V."/>
            <person name="Kumar D."/>
            <person name="Ravi V."/>
            <person name="Vij S."/>
            <person name="Kapur A."/>
            <person name="Khurana P."/>
            <person name="Khurana P."/>
            <person name="Khurana J.P."/>
            <person name="Tyagi A.K."/>
            <person name="Gaikwad K."/>
            <person name="Singh A."/>
            <person name="Dalal V."/>
            <person name="Srivastava S."/>
            <person name="Dixit A."/>
            <person name="Pal A.K."/>
            <person name="Ghazi I.A."/>
            <person name="Yadav M."/>
            <person name="Pandit A."/>
            <person name="Bhargava A."/>
            <person name="Sureshbabu K."/>
            <person name="Batra K."/>
            <person name="Sharma T.R."/>
            <person name="Mohapatra T."/>
            <person name="Singh N.K."/>
            <person name="Messing J."/>
            <person name="Nelson A.B."/>
            <person name="Fuks G."/>
            <person name="Kavchok S."/>
            <person name="Keizer G."/>
            <person name="Linton E."/>
            <person name="Llaca V."/>
            <person name="Song R."/>
            <person name="Tanyolac B."/>
            <person name="Young S."/>
            <person name="Ho-Il K."/>
            <person name="Hahn J.H."/>
            <person name="Sangsakoo G."/>
            <person name="Vanavichit A."/>
            <person name="de Mattos Luiz.A.T."/>
            <person name="Zimmer P.D."/>
            <person name="Malone G."/>
            <person name="Dellagostin O."/>
            <person name="de Oliveira A.C."/>
            <person name="Bevan M."/>
            <person name="Bancroft I."/>
            <person name="Minx P."/>
            <person name="Cordum H."/>
            <person name="Wilson R."/>
            <person name="Cheng Z."/>
            <person name="Jin W."/>
            <person name="Jiang J."/>
            <person name="Leong S.A."/>
            <person name="Iwama H."/>
            <person name="Gojobori T."/>
            <person name="Itoh T."/>
            <person name="Niimura Y."/>
            <person name="Fujii Y."/>
            <person name="Habara T."/>
            <person name="Sakai H."/>
            <person name="Sato Y."/>
            <person name="Wilson G."/>
            <person name="Kumar K."/>
            <person name="McCouch S."/>
            <person name="Juretic N."/>
            <person name="Hoen D."/>
            <person name="Wright S."/>
            <person name="Bruskiewich R."/>
            <person name="Bureau T."/>
            <person name="Miyao A."/>
            <person name="Hirochika H."/>
            <person name="Nishikawa T."/>
            <person name="Kadowaki K."/>
            <person name="Sugiura M."/>
            <person name="Burr B."/>
            <person name="Sasaki T."/>
        </authorList>
    </citation>
    <scope>NUCLEOTIDE SEQUENCE [LARGE SCALE GENOMIC DNA]</scope>
    <source>
        <strain evidence="7">cv. Nipponbare</strain>
    </source>
</reference>
<dbReference type="SUPFAM" id="SSF49599">
    <property type="entry name" value="TRAF domain-like"/>
    <property type="match status" value="1"/>
</dbReference>
<evidence type="ECO:0000256" key="4">
    <source>
        <dbReference type="SAM" id="MobiDB-lite"/>
    </source>
</evidence>
<accession>Q65XP8</accession>
<evidence type="ECO:0000313" key="7">
    <source>
        <dbReference type="Proteomes" id="UP000000763"/>
    </source>
</evidence>
<evidence type="ECO:0000256" key="1">
    <source>
        <dbReference type="ARBA" id="ARBA00022723"/>
    </source>
</evidence>
<dbReference type="Proteomes" id="UP000000763">
    <property type="component" value="Chromosome 5"/>
</dbReference>
<dbReference type="PANTHER" id="PTHR10315:SF162">
    <property type="entry name" value="RING-TYPE E3 UBIQUITIN TRANSFERASE"/>
    <property type="match status" value="1"/>
</dbReference>
<feature type="compositionally biased region" description="Low complexity" evidence="4">
    <location>
        <begin position="33"/>
        <end position="53"/>
    </location>
</feature>